<gene>
    <name evidence="6" type="ORF">DY251_17080</name>
</gene>
<dbReference type="AlphaFoldDB" id="A0A371X935"/>
<evidence type="ECO:0000256" key="1">
    <source>
        <dbReference type="ARBA" id="ARBA00004370"/>
    </source>
</evidence>
<reference evidence="7" key="1">
    <citation type="submission" date="2018-08" db="EMBL/GenBank/DDBJ databases">
        <authorList>
            <person name="Im W.T."/>
        </authorList>
    </citation>
    <scope>NUCLEOTIDE SEQUENCE [LARGE SCALE GENOMIC DNA]</scope>
    <source>
        <strain evidence="7">LA-28</strain>
    </source>
</reference>
<accession>A0A371X935</accession>
<name>A0A371X935_9HYPH</name>
<comment type="subcellular location">
    <subcellularLocation>
        <location evidence="1">Membrane</location>
    </subcellularLocation>
</comment>
<feature type="transmembrane region" description="Helical" evidence="5">
    <location>
        <begin position="6"/>
        <end position="24"/>
    </location>
</feature>
<dbReference type="GO" id="GO:0016020">
    <property type="term" value="C:membrane"/>
    <property type="evidence" value="ECO:0007669"/>
    <property type="project" value="UniProtKB-SubCell"/>
</dbReference>
<dbReference type="InterPro" id="IPR001129">
    <property type="entry name" value="Membr-assoc_MAPEG"/>
</dbReference>
<evidence type="ECO:0008006" key="8">
    <source>
        <dbReference type="Google" id="ProtNLM"/>
    </source>
</evidence>
<proteinExistence type="predicted"/>
<dbReference type="InterPro" id="IPR023352">
    <property type="entry name" value="MAPEG-like_dom_sf"/>
</dbReference>
<dbReference type="Proteomes" id="UP000262379">
    <property type="component" value="Unassembled WGS sequence"/>
</dbReference>
<dbReference type="Gene3D" id="1.20.120.550">
    <property type="entry name" value="Membrane associated eicosanoid/glutathione metabolism-like domain"/>
    <property type="match status" value="1"/>
</dbReference>
<evidence type="ECO:0000256" key="3">
    <source>
        <dbReference type="ARBA" id="ARBA00022989"/>
    </source>
</evidence>
<evidence type="ECO:0000256" key="5">
    <source>
        <dbReference type="SAM" id="Phobius"/>
    </source>
</evidence>
<keyword evidence="7" id="KW-1185">Reference proteome</keyword>
<dbReference type="EMBL" id="QURN01000014">
    <property type="protein sequence ID" value="RFC65747.1"/>
    <property type="molecule type" value="Genomic_DNA"/>
</dbReference>
<evidence type="ECO:0000256" key="2">
    <source>
        <dbReference type="ARBA" id="ARBA00022692"/>
    </source>
</evidence>
<protein>
    <recommendedName>
        <fullName evidence="8">MAPEG family protein</fullName>
    </recommendedName>
</protein>
<comment type="caution">
    <text evidence="6">The sequence shown here is derived from an EMBL/GenBank/DDBJ whole genome shotgun (WGS) entry which is preliminary data.</text>
</comment>
<keyword evidence="2 5" id="KW-0812">Transmembrane</keyword>
<sequence>MNPIAIFWPMIIYVLLVFIVYGLLGIRRRKSIVDGEAKLKQFKLRGDEPASTAATSNNVMNQFESPVLFYVVCIALFVTGGVNLLTVVLAWLFVISRYAHAYVHLTSNNVGIRFNCFLVSMFVLFAMWAAFALHIAAF</sequence>
<evidence type="ECO:0000313" key="7">
    <source>
        <dbReference type="Proteomes" id="UP000262379"/>
    </source>
</evidence>
<feature type="transmembrane region" description="Helical" evidence="5">
    <location>
        <begin position="112"/>
        <end position="137"/>
    </location>
</feature>
<dbReference type="SUPFAM" id="SSF161084">
    <property type="entry name" value="MAPEG domain-like"/>
    <property type="match status" value="1"/>
</dbReference>
<organism evidence="6 7">
    <name type="scientific">Mesorhizobium denitrificans</name>
    <dbReference type="NCBI Taxonomy" id="2294114"/>
    <lineage>
        <taxon>Bacteria</taxon>
        <taxon>Pseudomonadati</taxon>
        <taxon>Pseudomonadota</taxon>
        <taxon>Alphaproteobacteria</taxon>
        <taxon>Hyphomicrobiales</taxon>
        <taxon>Phyllobacteriaceae</taxon>
        <taxon>Mesorhizobium</taxon>
    </lineage>
</organism>
<dbReference type="Pfam" id="PF01124">
    <property type="entry name" value="MAPEG"/>
    <property type="match status" value="1"/>
</dbReference>
<keyword evidence="4 5" id="KW-0472">Membrane</keyword>
<dbReference type="RefSeq" id="WP_116625118.1">
    <property type="nucleotide sequence ID" value="NZ_QURN01000014.1"/>
</dbReference>
<evidence type="ECO:0000256" key="4">
    <source>
        <dbReference type="ARBA" id="ARBA00023136"/>
    </source>
</evidence>
<feature type="transmembrane region" description="Helical" evidence="5">
    <location>
        <begin position="67"/>
        <end position="92"/>
    </location>
</feature>
<keyword evidence="3 5" id="KW-1133">Transmembrane helix</keyword>
<evidence type="ECO:0000313" key="6">
    <source>
        <dbReference type="EMBL" id="RFC65747.1"/>
    </source>
</evidence>